<evidence type="ECO:0000256" key="1">
    <source>
        <dbReference type="ARBA" id="ARBA00004123"/>
    </source>
</evidence>
<evidence type="ECO:0000256" key="2">
    <source>
        <dbReference type="ARBA" id="ARBA00004167"/>
    </source>
</evidence>
<dbReference type="PROSITE" id="PS51032">
    <property type="entry name" value="AP2_ERF"/>
    <property type="match status" value="1"/>
</dbReference>
<dbReference type="Proteomes" id="UP001187471">
    <property type="component" value="Unassembled WGS sequence"/>
</dbReference>
<proteinExistence type="predicted"/>
<keyword evidence="7" id="KW-0479">Metal-binding</keyword>
<evidence type="ECO:0000259" key="10">
    <source>
        <dbReference type="PROSITE" id="PS51032"/>
    </source>
</evidence>
<feature type="domain" description="AP2/ERF" evidence="10">
    <location>
        <begin position="179"/>
        <end position="249"/>
    </location>
</feature>
<keyword evidence="3" id="KW-0805">Transcription regulation</keyword>
<feature type="domain" description="CCHC-type" evidence="9">
    <location>
        <begin position="335"/>
        <end position="350"/>
    </location>
</feature>
<keyword evidence="7" id="KW-0862">Zinc</keyword>
<dbReference type="SMART" id="SM00343">
    <property type="entry name" value="ZnF_C2HC"/>
    <property type="match status" value="1"/>
</dbReference>
<evidence type="ECO:0000256" key="4">
    <source>
        <dbReference type="ARBA" id="ARBA00023125"/>
    </source>
</evidence>
<dbReference type="GO" id="GO:0016020">
    <property type="term" value="C:membrane"/>
    <property type="evidence" value="ECO:0007669"/>
    <property type="project" value="UniProtKB-SubCell"/>
</dbReference>
<dbReference type="SUPFAM" id="SSF57756">
    <property type="entry name" value="Retrovirus zinc finger-like domains"/>
    <property type="match status" value="1"/>
</dbReference>
<dbReference type="AlphaFoldDB" id="A0AA88UN31"/>
<dbReference type="GO" id="GO:0003677">
    <property type="term" value="F:DNA binding"/>
    <property type="evidence" value="ECO:0007669"/>
    <property type="project" value="UniProtKB-KW"/>
</dbReference>
<evidence type="ECO:0000313" key="12">
    <source>
        <dbReference type="Proteomes" id="UP001187471"/>
    </source>
</evidence>
<dbReference type="Pfam" id="PF13976">
    <property type="entry name" value="gag_pre-integrs"/>
    <property type="match status" value="1"/>
</dbReference>
<feature type="compositionally biased region" description="Basic residues" evidence="8">
    <location>
        <begin position="302"/>
        <end position="314"/>
    </location>
</feature>
<dbReference type="Pfam" id="PF12819">
    <property type="entry name" value="Malectin_like"/>
    <property type="match status" value="1"/>
</dbReference>
<dbReference type="InterPro" id="IPR001878">
    <property type="entry name" value="Znf_CCHC"/>
</dbReference>
<dbReference type="InterPro" id="IPR025724">
    <property type="entry name" value="GAG-pre-integrase_dom"/>
</dbReference>
<keyword evidence="12" id="KW-1185">Reference proteome</keyword>
<accession>A0AA88UN31</accession>
<evidence type="ECO:0000256" key="5">
    <source>
        <dbReference type="ARBA" id="ARBA00023163"/>
    </source>
</evidence>
<dbReference type="InterPro" id="IPR001471">
    <property type="entry name" value="AP2/ERF_dom"/>
</dbReference>
<sequence length="495" mass="55662">MNCYVIPGFPLGRYYICTFTVYDNFDGKSHSPSFHLSVEGNLVFSWRSPWQEDVSRSGAYSDLIAFVSDGEADICFYSIATDYRIIASLELIQIDLASYDSVSTGNNTILVNYDRVISSSSSKPQVIDLTSLKQSSSERKPSLKIALPPVRKFEVVDFAKPSEQQLKAVAPEGKEERKHYRGVRQRLWAKFATEIRDPNRRGSRFPVSGFLWNGLMGFKTLVNMHEKYYVGNVKLEEEDSVILLLSSLPKSYETLKTTLLIGNVTLPVDDVMSALMDSSRVNCTSSSTQGKCVVVRSENKNGHQRGSGRSRSRNSGHGNDKSKSHGKQEKSSIECWYCEEIGHIARKCPERKDKKNGKKHVNNTNVAAEDNKSSYGDLYFLFLVEQQEGNTIIGGASVSTHAGSSNDDFELWHKQQRHLSKGGMLELYKRKLLQGVKSCRLDFYKFCVFGKQKRLSFKAASHTSKGVPKPRGTLNVQHLMEVFNPVFIGYYGVLV</sequence>
<dbReference type="InterPro" id="IPR036875">
    <property type="entry name" value="Znf_CCHC_sf"/>
</dbReference>
<evidence type="ECO:0000256" key="7">
    <source>
        <dbReference type="PROSITE-ProRule" id="PRU00047"/>
    </source>
</evidence>
<evidence type="ECO:0000256" key="3">
    <source>
        <dbReference type="ARBA" id="ARBA00023015"/>
    </source>
</evidence>
<dbReference type="GO" id="GO:0003700">
    <property type="term" value="F:DNA-binding transcription factor activity"/>
    <property type="evidence" value="ECO:0007669"/>
    <property type="project" value="InterPro"/>
</dbReference>
<organism evidence="11 12">
    <name type="scientific">Escallonia rubra</name>
    <dbReference type="NCBI Taxonomy" id="112253"/>
    <lineage>
        <taxon>Eukaryota</taxon>
        <taxon>Viridiplantae</taxon>
        <taxon>Streptophyta</taxon>
        <taxon>Embryophyta</taxon>
        <taxon>Tracheophyta</taxon>
        <taxon>Spermatophyta</taxon>
        <taxon>Magnoliopsida</taxon>
        <taxon>eudicotyledons</taxon>
        <taxon>Gunneridae</taxon>
        <taxon>Pentapetalae</taxon>
        <taxon>asterids</taxon>
        <taxon>campanulids</taxon>
        <taxon>Escalloniales</taxon>
        <taxon>Escalloniaceae</taxon>
        <taxon>Escallonia</taxon>
    </lineage>
</organism>
<dbReference type="EMBL" id="JAVXUO010001545">
    <property type="protein sequence ID" value="KAK2981287.1"/>
    <property type="molecule type" value="Genomic_DNA"/>
</dbReference>
<evidence type="ECO:0000313" key="11">
    <source>
        <dbReference type="EMBL" id="KAK2981287.1"/>
    </source>
</evidence>
<feature type="compositionally biased region" description="Basic and acidic residues" evidence="8">
    <location>
        <begin position="318"/>
        <end position="327"/>
    </location>
</feature>
<feature type="region of interest" description="Disordered" evidence="8">
    <location>
        <begin position="294"/>
        <end position="327"/>
    </location>
</feature>
<comment type="subcellular location">
    <subcellularLocation>
        <location evidence="2">Membrane</location>
        <topology evidence="2">Single-pass membrane protein</topology>
    </subcellularLocation>
    <subcellularLocation>
        <location evidence="1">Nucleus</location>
    </subcellularLocation>
</comment>
<dbReference type="GO" id="GO:0005634">
    <property type="term" value="C:nucleus"/>
    <property type="evidence" value="ECO:0007669"/>
    <property type="project" value="UniProtKB-SubCell"/>
</dbReference>
<dbReference type="PROSITE" id="PS50158">
    <property type="entry name" value="ZF_CCHC"/>
    <property type="match status" value="1"/>
</dbReference>
<reference evidence="11" key="1">
    <citation type="submission" date="2022-12" db="EMBL/GenBank/DDBJ databases">
        <title>Draft genome assemblies for two species of Escallonia (Escalloniales).</title>
        <authorList>
            <person name="Chanderbali A."/>
            <person name="Dervinis C."/>
            <person name="Anghel I."/>
            <person name="Soltis D."/>
            <person name="Soltis P."/>
            <person name="Zapata F."/>
        </authorList>
    </citation>
    <scope>NUCLEOTIDE SEQUENCE</scope>
    <source>
        <strain evidence="11">UCBG92.1500</strain>
        <tissue evidence="11">Leaf</tissue>
    </source>
</reference>
<gene>
    <name evidence="11" type="ORF">RJ640_006988</name>
</gene>
<keyword evidence="4" id="KW-0238">DNA-binding</keyword>
<evidence type="ECO:0000256" key="8">
    <source>
        <dbReference type="SAM" id="MobiDB-lite"/>
    </source>
</evidence>
<name>A0AA88UN31_9ASTE</name>
<evidence type="ECO:0000259" key="9">
    <source>
        <dbReference type="PROSITE" id="PS50158"/>
    </source>
</evidence>
<evidence type="ECO:0008006" key="13">
    <source>
        <dbReference type="Google" id="ProtNLM"/>
    </source>
</evidence>
<keyword evidence="5" id="KW-0804">Transcription</keyword>
<evidence type="ECO:0000256" key="6">
    <source>
        <dbReference type="ARBA" id="ARBA00023242"/>
    </source>
</evidence>
<dbReference type="InterPro" id="IPR024788">
    <property type="entry name" value="Malectin-like_Carb-bd_dom"/>
</dbReference>
<comment type="caution">
    <text evidence="11">The sequence shown here is derived from an EMBL/GenBank/DDBJ whole genome shotgun (WGS) entry which is preliminary data.</text>
</comment>
<protein>
    <recommendedName>
        <fullName evidence="13">CCHC-type domain-containing protein</fullName>
    </recommendedName>
</protein>
<dbReference type="Pfam" id="PF00098">
    <property type="entry name" value="zf-CCHC"/>
    <property type="match status" value="1"/>
</dbReference>
<keyword evidence="7" id="KW-0863">Zinc-finger</keyword>
<dbReference type="GO" id="GO:0008270">
    <property type="term" value="F:zinc ion binding"/>
    <property type="evidence" value="ECO:0007669"/>
    <property type="project" value="UniProtKB-KW"/>
</dbReference>
<keyword evidence="6" id="KW-0539">Nucleus</keyword>